<keyword evidence="2" id="KW-1185">Reference proteome</keyword>
<proteinExistence type="predicted"/>
<sequence>MLECRPFYKPREFSVVYICALALSQLYKCIHKCLVAHPESTFIVAGDFNHANLKTVLHTFHRNVKCATRGNNILDQVYTNIAHAYRAQAYPYLGLSDHVSLLLDPYYTQKARSTRPVVRSVRTWPEDAIPRLQDCFDSTDWDVFRGQEALTRSSLD</sequence>
<dbReference type="Proteomes" id="UP001174136">
    <property type="component" value="Unassembled WGS sequence"/>
</dbReference>
<dbReference type="PANTHER" id="PTHR47510">
    <property type="entry name" value="REVERSE TRANSCRIPTASE DOMAIN-CONTAINING PROTEIN"/>
    <property type="match status" value="1"/>
</dbReference>
<protein>
    <recommendedName>
        <fullName evidence="3">Endonuclease/exonuclease/phosphatase domain-containing protein</fullName>
    </recommendedName>
</protein>
<organism evidence="1 2">
    <name type="scientific">Merluccius polli</name>
    <name type="common">Benguela hake</name>
    <name type="synonym">Merluccius cadenati</name>
    <dbReference type="NCBI Taxonomy" id="89951"/>
    <lineage>
        <taxon>Eukaryota</taxon>
        <taxon>Metazoa</taxon>
        <taxon>Chordata</taxon>
        <taxon>Craniata</taxon>
        <taxon>Vertebrata</taxon>
        <taxon>Euteleostomi</taxon>
        <taxon>Actinopterygii</taxon>
        <taxon>Neopterygii</taxon>
        <taxon>Teleostei</taxon>
        <taxon>Neoteleostei</taxon>
        <taxon>Acanthomorphata</taxon>
        <taxon>Zeiogadaria</taxon>
        <taxon>Gadariae</taxon>
        <taxon>Gadiformes</taxon>
        <taxon>Gadoidei</taxon>
        <taxon>Merlucciidae</taxon>
        <taxon>Merluccius</taxon>
    </lineage>
</organism>
<gene>
    <name evidence="1" type="ORF">N1851_002677</name>
</gene>
<comment type="caution">
    <text evidence="1">The sequence shown here is derived from an EMBL/GenBank/DDBJ whole genome shotgun (WGS) entry which is preliminary data.</text>
</comment>
<evidence type="ECO:0000313" key="1">
    <source>
        <dbReference type="EMBL" id="KAK0155001.1"/>
    </source>
</evidence>
<evidence type="ECO:0008006" key="3">
    <source>
        <dbReference type="Google" id="ProtNLM"/>
    </source>
</evidence>
<dbReference type="EMBL" id="JAOPHQ010000311">
    <property type="protein sequence ID" value="KAK0155001.1"/>
    <property type="molecule type" value="Genomic_DNA"/>
</dbReference>
<accession>A0AA47P8G3</accession>
<evidence type="ECO:0000313" key="2">
    <source>
        <dbReference type="Proteomes" id="UP001174136"/>
    </source>
</evidence>
<dbReference type="PANTHER" id="PTHR47510:SF3">
    <property type="entry name" value="ENDO_EXONUCLEASE_PHOSPHATASE DOMAIN-CONTAINING PROTEIN"/>
    <property type="match status" value="1"/>
</dbReference>
<name>A0AA47P8G3_MERPO</name>
<reference evidence="1" key="1">
    <citation type="journal article" date="2023" name="Front. Mar. Sci.">
        <title>A new Merluccius polli reference genome to investigate the effects of global change in West African waters.</title>
        <authorList>
            <person name="Mateo J.L."/>
            <person name="Blanco-Fernandez C."/>
            <person name="Garcia-Vazquez E."/>
            <person name="Machado-Schiaffino G."/>
        </authorList>
    </citation>
    <scope>NUCLEOTIDE SEQUENCE</scope>
    <source>
        <strain evidence="1">C29</strain>
        <tissue evidence="1">Fin</tissue>
    </source>
</reference>
<dbReference type="AlphaFoldDB" id="A0AA47P8G3"/>